<evidence type="ECO:0000256" key="5">
    <source>
        <dbReference type="SAM" id="MobiDB-lite"/>
    </source>
</evidence>
<dbReference type="InterPro" id="IPR020846">
    <property type="entry name" value="MFS_dom"/>
</dbReference>
<evidence type="ECO:0000313" key="9">
    <source>
        <dbReference type="Proteomes" id="UP001056384"/>
    </source>
</evidence>
<dbReference type="PANTHER" id="PTHR23501">
    <property type="entry name" value="MAJOR FACILITATOR SUPERFAMILY"/>
    <property type="match status" value="1"/>
</dbReference>
<reference evidence="8" key="1">
    <citation type="submission" date="2022-06" db="EMBL/GenBank/DDBJ databases">
        <title>Complete genome sequences of two strains of the flax pathogen Septoria linicola.</title>
        <authorList>
            <person name="Lapalu N."/>
            <person name="Simon A."/>
            <person name="Demenou B."/>
            <person name="Paumier D."/>
            <person name="Guillot M.-P."/>
            <person name="Gout L."/>
            <person name="Valade R."/>
        </authorList>
    </citation>
    <scope>NUCLEOTIDE SEQUENCE</scope>
    <source>
        <strain evidence="8">SE15195</strain>
    </source>
</reference>
<evidence type="ECO:0000256" key="3">
    <source>
        <dbReference type="ARBA" id="ARBA00022989"/>
    </source>
</evidence>
<dbReference type="OrthoDB" id="4160219at2759"/>
<dbReference type="GO" id="GO:0015174">
    <property type="term" value="F:basic amino acid transmembrane transporter activity"/>
    <property type="evidence" value="ECO:0007669"/>
    <property type="project" value="TreeGrafter"/>
</dbReference>
<dbReference type="InterPro" id="IPR036259">
    <property type="entry name" value="MFS_trans_sf"/>
</dbReference>
<feature type="compositionally biased region" description="Polar residues" evidence="5">
    <location>
        <begin position="14"/>
        <end position="25"/>
    </location>
</feature>
<feature type="transmembrane region" description="Helical" evidence="6">
    <location>
        <begin position="76"/>
        <end position="96"/>
    </location>
</feature>
<feature type="compositionally biased region" description="Polar residues" evidence="5">
    <location>
        <begin position="35"/>
        <end position="49"/>
    </location>
</feature>
<feature type="transmembrane region" description="Helical" evidence="6">
    <location>
        <begin position="382"/>
        <end position="400"/>
    </location>
</feature>
<feature type="compositionally biased region" description="Basic and acidic residues" evidence="5">
    <location>
        <begin position="576"/>
        <end position="599"/>
    </location>
</feature>
<gene>
    <name evidence="8" type="ORF">Slin15195_G004890</name>
</gene>
<evidence type="ECO:0000256" key="6">
    <source>
        <dbReference type="SAM" id="Phobius"/>
    </source>
</evidence>
<keyword evidence="2 6" id="KW-0812">Transmembrane</keyword>
<feature type="region of interest" description="Disordered" evidence="5">
    <location>
        <begin position="572"/>
        <end position="599"/>
    </location>
</feature>
<dbReference type="Gene3D" id="1.20.1250.20">
    <property type="entry name" value="MFS general substrate transporter like domains"/>
    <property type="match status" value="1"/>
</dbReference>
<dbReference type="SUPFAM" id="SSF103473">
    <property type="entry name" value="MFS general substrate transporter"/>
    <property type="match status" value="1"/>
</dbReference>
<feature type="region of interest" description="Disordered" evidence="5">
    <location>
        <begin position="1"/>
        <end position="51"/>
    </location>
</feature>
<feature type="transmembrane region" description="Helical" evidence="6">
    <location>
        <begin position="169"/>
        <end position="191"/>
    </location>
</feature>
<feature type="transmembrane region" description="Helical" evidence="6">
    <location>
        <begin position="303"/>
        <end position="320"/>
    </location>
</feature>
<feature type="transmembrane region" description="Helical" evidence="6">
    <location>
        <begin position="407"/>
        <end position="428"/>
    </location>
</feature>
<feature type="transmembrane region" description="Helical" evidence="6">
    <location>
        <begin position="469"/>
        <end position="494"/>
    </location>
</feature>
<feature type="compositionally biased region" description="Basic and acidic residues" evidence="5">
    <location>
        <begin position="1"/>
        <end position="11"/>
    </location>
</feature>
<dbReference type="Proteomes" id="UP001056384">
    <property type="component" value="Chromosome 1"/>
</dbReference>
<feature type="domain" description="Major facilitator superfamily (MFS) profile" evidence="7">
    <location>
        <begin position="79"/>
        <end position="540"/>
    </location>
</feature>
<dbReference type="PROSITE" id="PS50850">
    <property type="entry name" value="MFS"/>
    <property type="match status" value="1"/>
</dbReference>
<name>A0A9Q9AIP7_9PEZI</name>
<protein>
    <submittedName>
        <fullName evidence="8">Major facilitator superfamily, MFS transporter superfamily</fullName>
    </submittedName>
</protein>
<feature type="transmembrane region" description="Helical" evidence="6">
    <location>
        <begin position="434"/>
        <end position="457"/>
    </location>
</feature>
<comment type="subcellular location">
    <subcellularLocation>
        <location evidence="1">Membrane</location>
        <topology evidence="1">Multi-pass membrane protein</topology>
    </subcellularLocation>
</comment>
<evidence type="ECO:0000256" key="1">
    <source>
        <dbReference type="ARBA" id="ARBA00004141"/>
    </source>
</evidence>
<dbReference type="EMBL" id="CP099418">
    <property type="protein sequence ID" value="USW47170.1"/>
    <property type="molecule type" value="Genomic_DNA"/>
</dbReference>
<accession>A0A9Q9AIP7</accession>
<dbReference type="GO" id="GO:0000329">
    <property type="term" value="C:fungal-type vacuole membrane"/>
    <property type="evidence" value="ECO:0007669"/>
    <property type="project" value="TreeGrafter"/>
</dbReference>
<feature type="transmembrane region" description="Helical" evidence="6">
    <location>
        <begin position="145"/>
        <end position="163"/>
    </location>
</feature>
<evidence type="ECO:0000256" key="4">
    <source>
        <dbReference type="ARBA" id="ARBA00023136"/>
    </source>
</evidence>
<keyword evidence="9" id="KW-1185">Reference proteome</keyword>
<organism evidence="8 9">
    <name type="scientific">Septoria linicola</name>
    <dbReference type="NCBI Taxonomy" id="215465"/>
    <lineage>
        <taxon>Eukaryota</taxon>
        <taxon>Fungi</taxon>
        <taxon>Dikarya</taxon>
        <taxon>Ascomycota</taxon>
        <taxon>Pezizomycotina</taxon>
        <taxon>Dothideomycetes</taxon>
        <taxon>Dothideomycetidae</taxon>
        <taxon>Mycosphaerellales</taxon>
        <taxon>Mycosphaerellaceae</taxon>
        <taxon>Septoria</taxon>
    </lineage>
</organism>
<dbReference type="InterPro" id="IPR011701">
    <property type="entry name" value="MFS"/>
</dbReference>
<evidence type="ECO:0000256" key="2">
    <source>
        <dbReference type="ARBA" id="ARBA00022692"/>
    </source>
</evidence>
<dbReference type="Pfam" id="PF07690">
    <property type="entry name" value="MFS_1"/>
    <property type="match status" value="1"/>
</dbReference>
<keyword evidence="3 6" id="KW-1133">Transmembrane helix</keyword>
<feature type="transmembrane region" description="Helical" evidence="6">
    <location>
        <begin position="203"/>
        <end position="226"/>
    </location>
</feature>
<feature type="transmembrane region" description="Helical" evidence="6">
    <location>
        <begin position="232"/>
        <end position="252"/>
    </location>
</feature>
<feature type="transmembrane region" description="Helical" evidence="6">
    <location>
        <begin position="116"/>
        <end position="133"/>
    </location>
</feature>
<keyword evidence="4 6" id="KW-0472">Membrane</keyword>
<feature type="transmembrane region" description="Helical" evidence="6">
    <location>
        <begin position="548"/>
        <end position="569"/>
    </location>
</feature>
<feature type="transmembrane region" description="Helical" evidence="6">
    <location>
        <begin position="341"/>
        <end position="362"/>
    </location>
</feature>
<dbReference type="PANTHER" id="PTHR23501:SF6">
    <property type="entry name" value="MULTIDRUG TRANSPORTER, PUTATIVE (AFU_ORTHOLOGUE AFUA_3G14560)-RELATED"/>
    <property type="match status" value="1"/>
</dbReference>
<feature type="transmembrane region" description="Helical" evidence="6">
    <location>
        <begin position="278"/>
        <end position="297"/>
    </location>
</feature>
<sequence>MPEGERLRQRDLPYSSSSDTSTPAETTPLIPPAPTTSGKHTASDSTNHATPDGAAIAKVDAEDDTIASQALSPTRGLLVTLALGVLIFIDATNMSLLTTTQSAIASELDAFEATSWFTSAFLITMSALGPLNGKLSSLFSPRSCISISALLLALGCLMCAISTDFETFVIGRCVQGVGASGIFTISIIIVLELTGSKRRGLGIGMLNTGFTIGVAVGATAAGALLPRIGWRALFWLQIPICIFAGLVLLFALPGDFHAGKIGQDESVSPDVWKRLRSLDYLGAVLLTACLVLILYAMAAPTSIPVWPIIVSALVLVTFVNNEIYLAQDPIIPVALLKSRGLLLTCLGTVGFMMGRWSVLFYAPTYALAVRTWSPSSAGAMLIPTNFGFAVGGLSVGWLHIRRQGSFYAPTLVTYVLFPVTLAALGLMSTGSVPAWAFVLVLFACGFVTGAAMNYNLAHLLHITPKETHYVATALLATFRGFAGSFGSAIGGGVFSRSLRASLESRFNDAGLNNPRLIRQLLGSPALVGQLEGIERTIAVEGYQDALKVLWLIMAAIGMGTFFVQAGTGWNGCNERQQPKDDDRPSLLNDSDRRDTDDSA</sequence>
<dbReference type="AlphaFoldDB" id="A0A9Q9AIP7"/>
<evidence type="ECO:0000259" key="7">
    <source>
        <dbReference type="PROSITE" id="PS50850"/>
    </source>
</evidence>
<proteinExistence type="predicted"/>
<evidence type="ECO:0000313" key="8">
    <source>
        <dbReference type="EMBL" id="USW47170.1"/>
    </source>
</evidence>